<feature type="domain" description="Reverse transcriptase zinc-binding" evidence="1">
    <location>
        <begin position="2"/>
        <end position="34"/>
    </location>
</feature>
<accession>D7LN32</accession>
<dbReference type="Proteomes" id="UP000008694">
    <property type="component" value="Unassembled WGS sequence"/>
</dbReference>
<dbReference type="Gramene" id="Al_scaffold_0005_1451">
    <property type="protein sequence ID" value="Al_scaffold_0005_1451"/>
    <property type="gene ID" value="Al_scaffold_0005_1451"/>
</dbReference>
<evidence type="ECO:0000313" key="2">
    <source>
        <dbReference type="EMBL" id="EFH53759.1"/>
    </source>
</evidence>
<sequence length="136" mass="15847">MRAWGVTQPCVFCGEPTESRDHLFFACPYTFTIWFELTSPLLRHKLTPDWSQTLLSLRSTQLKLHDKTLARLAFQASVYLLWRERNGRIHNQCSNSSTTMLKTIDKAIKERISSLKSRKGSNFEELQVRWTELRGG</sequence>
<dbReference type="Pfam" id="PF13966">
    <property type="entry name" value="zf-RVT"/>
    <property type="match status" value="1"/>
</dbReference>
<dbReference type="AlphaFoldDB" id="D7LN32"/>
<evidence type="ECO:0000313" key="3">
    <source>
        <dbReference type="Proteomes" id="UP000008694"/>
    </source>
</evidence>
<protein>
    <submittedName>
        <fullName evidence="2">Predicted protein</fullName>
    </submittedName>
</protein>
<proteinExistence type="predicted"/>
<organism evidence="3">
    <name type="scientific">Arabidopsis lyrata subsp. lyrata</name>
    <name type="common">Lyre-leaved rock-cress</name>
    <dbReference type="NCBI Taxonomy" id="81972"/>
    <lineage>
        <taxon>Eukaryota</taxon>
        <taxon>Viridiplantae</taxon>
        <taxon>Streptophyta</taxon>
        <taxon>Embryophyta</taxon>
        <taxon>Tracheophyta</taxon>
        <taxon>Spermatophyta</taxon>
        <taxon>Magnoliopsida</taxon>
        <taxon>eudicotyledons</taxon>
        <taxon>Gunneridae</taxon>
        <taxon>Pentapetalae</taxon>
        <taxon>rosids</taxon>
        <taxon>malvids</taxon>
        <taxon>Brassicales</taxon>
        <taxon>Brassicaceae</taxon>
        <taxon>Camelineae</taxon>
        <taxon>Arabidopsis</taxon>
    </lineage>
</organism>
<name>D7LN32_ARALL</name>
<gene>
    <name evidence="2" type="ORF">ARALYDRAFT_665416</name>
</gene>
<dbReference type="InterPro" id="IPR026960">
    <property type="entry name" value="RVT-Znf"/>
</dbReference>
<keyword evidence="3" id="KW-1185">Reference proteome</keyword>
<evidence type="ECO:0000259" key="1">
    <source>
        <dbReference type="Pfam" id="PF13966"/>
    </source>
</evidence>
<dbReference type="HOGENOM" id="CLU_000680_19_1_1"/>
<dbReference type="eggNOG" id="KOG1075">
    <property type="taxonomic scope" value="Eukaryota"/>
</dbReference>
<reference evidence="3" key="1">
    <citation type="journal article" date="2011" name="Nat. Genet.">
        <title>The Arabidopsis lyrata genome sequence and the basis of rapid genome size change.</title>
        <authorList>
            <person name="Hu T.T."/>
            <person name="Pattyn P."/>
            <person name="Bakker E.G."/>
            <person name="Cao J."/>
            <person name="Cheng J.-F."/>
            <person name="Clark R.M."/>
            <person name="Fahlgren N."/>
            <person name="Fawcett J.A."/>
            <person name="Grimwood J."/>
            <person name="Gundlach H."/>
            <person name="Haberer G."/>
            <person name="Hollister J.D."/>
            <person name="Ossowski S."/>
            <person name="Ottilar R.P."/>
            <person name="Salamov A.A."/>
            <person name="Schneeberger K."/>
            <person name="Spannagl M."/>
            <person name="Wang X."/>
            <person name="Yang L."/>
            <person name="Nasrallah M.E."/>
            <person name="Bergelson J."/>
            <person name="Carrington J.C."/>
            <person name="Gaut B.S."/>
            <person name="Schmutz J."/>
            <person name="Mayer K.F.X."/>
            <person name="Van de Peer Y."/>
            <person name="Grigoriev I.V."/>
            <person name="Nordborg M."/>
            <person name="Weigel D."/>
            <person name="Guo Y.-L."/>
        </authorList>
    </citation>
    <scope>NUCLEOTIDE SEQUENCE [LARGE SCALE GENOMIC DNA]</scope>
    <source>
        <strain evidence="3">cv. MN47</strain>
    </source>
</reference>
<dbReference type="EMBL" id="GL348717">
    <property type="protein sequence ID" value="EFH53759.1"/>
    <property type="molecule type" value="Genomic_DNA"/>
</dbReference>